<feature type="domain" description="KRAB" evidence="2">
    <location>
        <begin position="4"/>
        <end position="87"/>
    </location>
</feature>
<dbReference type="EMBL" id="CABD030010096">
    <property type="status" value="NOT_ANNOTATED_CDS"/>
    <property type="molecule type" value="Genomic_DNA"/>
</dbReference>
<evidence type="ECO:0000313" key="4">
    <source>
        <dbReference type="Proteomes" id="UP000001519"/>
    </source>
</evidence>
<organism evidence="3 4">
    <name type="scientific">Gorilla gorilla gorilla</name>
    <name type="common">Western lowland gorilla</name>
    <dbReference type="NCBI Taxonomy" id="9595"/>
    <lineage>
        <taxon>Eukaryota</taxon>
        <taxon>Metazoa</taxon>
        <taxon>Chordata</taxon>
        <taxon>Craniata</taxon>
        <taxon>Vertebrata</taxon>
        <taxon>Euteleostomi</taxon>
        <taxon>Mammalia</taxon>
        <taxon>Eutheria</taxon>
        <taxon>Euarchontoglires</taxon>
        <taxon>Primates</taxon>
        <taxon>Haplorrhini</taxon>
        <taxon>Catarrhini</taxon>
        <taxon>Hominidae</taxon>
        <taxon>Gorilla</taxon>
    </lineage>
</organism>
<reference evidence="3 4" key="2">
    <citation type="journal article" date="2012" name="Nature">
        <title>Insights into hominid evolution from the gorilla genome sequence.</title>
        <authorList>
            <person name="Scally A."/>
            <person name="Dutheil J.Y."/>
            <person name="Hillier L.W."/>
            <person name="Jordan G.E."/>
            <person name="Goodhead I."/>
            <person name="Herrero J."/>
            <person name="Hobolth A."/>
            <person name="Lappalainen T."/>
            <person name="Mailund T."/>
            <person name="Marques-Bonet T."/>
            <person name="McCarthy S."/>
            <person name="Montgomery S.H."/>
            <person name="Schwalie P.C."/>
            <person name="Tang Y.A."/>
            <person name="Ward M.C."/>
            <person name="Xue Y."/>
            <person name="Yngvadottir B."/>
            <person name="Alkan C."/>
            <person name="Andersen L.N."/>
            <person name="Ayub Q."/>
            <person name="Ball E.V."/>
            <person name="Beal K."/>
            <person name="Bradley B.J."/>
            <person name="Chen Y."/>
            <person name="Clee C.M."/>
            <person name="Fitzgerald S."/>
            <person name="Graves T.A."/>
            <person name="Gu Y."/>
            <person name="Heath P."/>
            <person name="Heger A."/>
            <person name="Karakoc E."/>
            <person name="Kolb-Kokocinski A."/>
            <person name="Laird G.K."/>
            <person name="Lunter G."/>
            <person name="Meader S."/>
            <person name="Mort M."/>
            <person name="Mullikin J.C."/>
            <person name="Munch K."/>
            <person name="O'Connor T.D."/>
            <person name="Phillips A.D."/>
            <person name="Prado-Martinez J."/>
            <person name="Rogers A.S."/>
            <person name="Sajjadian S."/>
            <person name="Schmidt D."/>
            <person name="Shaw K."/>
            <person name="Simpson J.T."/>
            <person name="Stenson P.D."/>
            <person name="Turner D.J."/>
            <person name="Vigilant L."/>
            <person name="Vilella A.J."/>
            <person name="Whitener W."/>
            <person name="Zhu B."/>
            <person name="Cooper D.N."/>
            <person name="de Jong P."/>
            <person name="Dermitzakis E.T."/>
            <person name="Eichler E.E."/>
            <person name="Flicek P."/>
            <person name="Goldman N."/>
            <person name="Mundy N.I."/>
            <person name="Ning Z."/>
            <person name="Odom D.T."/>
            <person name="Ponting C.P."/>
            <person name="Quail M.A."/>
            <person name="Ryder O.A."/>
            <person name="Searle S.M."/>
            <person name="Warren W.C."/>
            <person name="Wilson R.K."/>
            <person name="Schierup M.H."/>
            <person name="Rogers J."/>
            <person name="Tyler-Smith C."/>
            <person name="Durbin R."/>
        </authorList>
    </citation>
    <scope>NUCLEOTIDE SEQUENCE [LARGE SCALE GENOMIC DNA]</scope>
</reference>
<dbReference type="EMBL" id="CABD030010095">
    <property type="status" value="NOT_ANNOTATED_CDS"/>
    <property type="molecule type" value="Genomic_DNA"/>
</dbReference>
<dbReference type="AlphaFoldDB" id="A0A2I2YAI5"/>
<dbReference type="GeneTree" id="ENSGT00940000154251"/>
<evidence type="ECO:0000256" key="1">
    <source>
        <dbReference type="SAM" id="MobiDB-lite"/>
    </source>
</evidence>
<dbReference type="PROSITE" id="PS50805">
    <property type="entry name" value="KRAB"/>
    <property type="match status" value="1"/>
</dbReference>
<feature type="region of interest" description="Disordered" evidence="1">
    <location>
        <begin position="153"/>
        <end position="172"/>
    </location>
</feature>
<dbReference type="Gene3D" id="6.10.140.140">
    <property type="match status" value="1"/>
</dbReference>
<reference evidence="4" key="1">
    <citation type="submission" date="2011-05" db="EMBL/GenBank/DDBJ databases">
        <title>Insights into the evolution of the great apes provided by the gorilla genome.</title>
        <authorList>
            <person name="Scally A."/>
        </authorList>
    </citation>
    <scope>NUCLEOTIDE SEQUENCE [LARGE SCALE GENOMIC DNA]</scope>
</reference>
<sequence length="172" mass="19951">MGLLAFRDVALEFSPEEWECLDPAQQSLYRDVMLENYRNLISLGEDNFNMQFLFHSLAMSKPELIICLEARKEPWNMNTEKTAKHSASSSYLTEDILPEQGLQVSFQKVMLRRYERCCLEKLRLRNDWEIPCEDVLASPLPSAMIVSFLRPPQKQKPVKPTEPVQSSTIELL</sequence>
<reference evidence="3" key="4">
    <citation type="submission" date="2025-09" db="UniProtKB">
        <authorList>
            <consortium name="Ensembl"/>
        </authorList>
    </citation>
    <scope>IDENTIFICATION</scope>
</reference>
<dbReference type="Proteomes" id="UP000001519">
    <property type="component" value="Chromosome 1"/>
</dbReference>
<dbReference type="SUPFAM" id="SSF109640">
    <property type="entry name" value="KRAB domain (Kruppel-associated box)"/>
    <property type="match status" value="1"/>
</dbReference>
<name>A0A2I2YAI5_GORGO</name>
<accession>A0A2I2YAI5</accession>
<proteinExistence type="predicted"/>
<protein>
    <submittedName>
        <fullName evidence="3">Zinc finger protein 695</fullName>
    </submittedName>
</protein>
<dbReference type="EMBL" id="CABD030010098">
    <property type="status" value="NOT_ANNOTATED_CDS"/>
    <property type="molecule type" value="Genomic_DNA"/>
</dbReference>
<dbReference type="Ensembl" id="ENSGGOT00000052982.1">
    <property type="protein sequence ID" value="ENSGGOP00000031916.1"/>
    <property type="gene ID" value="ENSGGOG00000024547.2"/>
</dbReference>
<evidence type="ECO:0000313" key="3">
    <source>
        <dbReference type="Ensembl" id="ENSGGOP00000031916.1"/>
    </source>
</evidence>
<feature type="compositionally biased region" description="Polar residues" evidence="1">
    <location>
        <begin position="163"/>
        <end position="172"/>
    </location>
</feature>
<dbReference type="PANTHER" id="PTHR23232:SF158">
    <property type="entry name" value="KRAB DOMAIN-CONTAINING PROTEIN 5"/>
    <property type="match status" value="1"/>
</dbReference>
<evidence type="ECO:0000259" key="2">
    <source>
        <dbReference type="PROSITE" id="PS50805"/>
    </source>
</evidence>
<dbReference type="Pfam" id="PF01352">
    <property type="entry name" value="KRAB"/>
    <property type="match status" value="1"/>
</dbReference>
<gene>
    <name evidence="3" type="primary">ZNF695</name>
</gene>
<dbReference type="PANTHER" id="PTHR23232">
    <property type="entry name" value="KRAB DOMAIN C2H2 ZINC FINGER"/>
    <property type="match status" value="1"/>
</dbReference>
<dbReference type="GO" id="GO:0006355">
    <property type="term" value="P:regulation of DNA-templated transcription"/>
    <property type="evidence" value="ECO:0007669"/>
    <property type="project" value="InterPro"/>
</dbReference>
<keyword evidence="4" id="KW-1185">Reference proteome</keyword>
<dbReference type="CDD" id="cd07765">
    <property type="entry name" value="KRAB_A-box"/>
    <property type="match status" value="1"/>
</dbReference>
<dbReference type="SMART" id="SM00349">
    <property type="entry name" value="KRAB"/>
    <property type="match status" value="1"/>
</dbReference>
<dbReference type="InterPro" id="IPR036051">
    <property type="entry name" value="KRAB_dom_sf"/>
</dbReference>
<dbReference type="InterPro" id="IPR001909">
    <property type="entry name" value="KRAB"/>
</dbReference>
<dbReference type="EMBL" id="CABD030010097">
    <property type="status" value="NOT_ANNOTATED_CDS"/>
    <property type="molecule type" value="Genomic_DNA"/>
</dbReference>
<dbReference type="InterPro" id="IPR050169">
    <property type="entry name" value="Krueppel_C2H2_ZnF"/>
</dbReference>
<reference evidence="3" key="3">
    <citation type="submission" date="2025-08" db="UniProtKB">
        <authorList>
            <consortium name="Ensembl"/>
        </authorList>
    </citation>
    <scope>IDENTIFICATION</scope>
</reference>
<dbReference type="Bgee" id="ENSGGOG00000024547">
    <property type="expression patterns" value="Expressed in cerebellum and 4 other cell types or tissues"/>
</dbReference>